<gene>
    <name evidence="1" type="primary">yhbY</name>
    <name evidence="1" type="ORF">HXL70_01760</name>
</gene>
<name>A0A930B7A3_9FIRM</name>
<dbReference type="SUPFAM" id="SSF75471">
    <property type="entry name" value="YhbY-like"/>
    <property type="match status" value="1"/>
</dbReference>
<dbReference type="NCBIfam" id="TIGR00253">
    <property type="entry name" value="RNA_bind_YhbY"/>
    <property type="match status" value="1"/>
</dbReference>
<sequence>MLTGKQKQYLKGTAVDFSAVVQIGKEGITDNVINSVTEALAARELIKVKINQNSAENIRKAAKLLSEESGCEIVQIIGRNCILFKQKDKKSHYDLP</sequence>
<dbReference type="PANTHER" id="PTHR40065:SF3">
    <property type="entry name" value="RNA-BINDING PROTEIN YHBY"/>
    <property type="match status" value="1"/>
</dbReference>
<reference evidence="1" key="1">
    <citation type="submission" date="2020-04" db="EMBL/GenBank/DDBJ databases">
        <title>Deep metagenomics examines the oral microbiome during advanced dental caries in children, revealing novel taxa and co-occurrences with host molecules.</title>
        <authorList>
            <person name="Baker J.L."/>
            <person name="Morton J.T."/>
            <person name="Dinis M."/>
            <person name="Alvarez R."/>
            <person name="Tran N.C."/>
            <person name="Knight R."/>
            <person name="Edlund A."/>
        </authorList>
    </citation>
    <scope>NUCLEOTIDE SEQUENCE</scope>
    <source>
        <strain evidence="1">JCVI_32_bin.14</strain>
    </source>
</reference>
<dbReference type="Pfam" id="PF01985">
    <property type="entry name" value="CRS1_YhbY"/>
    <property type="match status" value="1"/>
</dbReference>
<protein>
    <submittedName>
        <fullName evidence="1">Ribosome assembly RNA-binding protein YhbY</fullName>
    </submittedName>
</protein>
<dbReference type="Proteomes" id="UP000757890">
    <property type="component" value="Unassembled WGS sequence"/>
</dbReference>
<dbReference type="RefSeq" id="WP_273011528.1">
    <property type="nucleotide sequence ID" value="NZ_CATVTA010000001.1"/>
</dbReference>
<comment type="caution">
    <text evidence="1">The sequence shown here is derived from an EMBL/GenBank/DDBJ whole genome shotgun (WGS) entry which is preliminary data.</text>
</comment>
<dbReference type="PANTHER" id="PTHR40065">
    <property type="entry name" value="RNA-BINDING PROTEIN YHBY"/>
    <property type="match status" value="1"/>
</dbReference>
<dbReference type="Gene3D" id="3.30.110.60">
    <property type="entry name" value="YhbY-like"/>
    <property type="match status" value="1"/>
</dbReference>
<dbReference type="EMBL" id="JABZMK010000002">
    <property type="protein sequence ID" value="MBF1128765.1"/>
    <property type="molecule type" value="Genomic_DNA"/>
</dbReference>
<dbReference type="SMART" id="SM01103">
    <property type="entry name" value="CRS1_YhbY"/>
    <property type="match status" value="1"/>
</dbReference>
<accession>A0A930B7A3</accession>
<dbReference type="InterPro" id="IPR017924">
    <property type="entry name" value="RNA-binding_YhbY"/>
</dbReference>
<organism evidence="1 2">
    <name type="scientific">Dialister invisus</name>
    <dbReference type="NCBI Taxonomy" id="218538"/>
    <lineage>
        <taxon>Bacteria</taxon>
        <taxon>Bacillati</taxon>
        <taxon>Bacillota</taxon>
        <taxon>Negativicutes</taxon>
        <taxon>Veillonellales</taxon>
        <taxon>Veillonellaceae</taxon>
        <taxon>Dialister</taxon>
    </lineage>
</organism>
<evidence type="ECO:0000313" key="2">
    <source>
        <dbReference type="Proteomes" id="UP000757890"/>
    </source>
</evidence>
<dbReference type="AlphaFoldDB" id="A0A930B7A3"/>
<dbReference type="InterPro" id="IPR035920">
    <property type="entry name" value="YhbY-like_sf"/>
</dbReference>
<dbReference type="InterPro" id="IPR001890">
    <property type="entry name" value="RNA-binding_CRM"/>
</dbReference>
<proteinExistence type="predicted"/>
<dbReference type="PROSITE" id="PS51295">
    <property type="entry name" value="CRM"/>
    <property type="match status" value="1"/>
</dbReference>
<dbReference type="InterPro" id="IPR051925">
    <property type="entry name" value="RNA-binding_domain"/>
</dbReference>
<evidence type="ECO:0000313" key="1">
    <source>
        <dbReference type="EMBL" id="MBF1128765.1"/>
    </source>
</evidence>
<dbReference type="GO" id="GO:0003723">
    <property type="term" value="F:RNA binding"/>
    <property type="evidence" value="ECO:0007669"/>
    <property type="project" value="UniProtKB-UniRule"/>
</dbReference>